<evidence type="ECO:0000256" key="8">
    <source>
        <dbReference type="ARBA" id="ARBA00022840"/>
    </source>
</evidence>
<keyword evidence="8 10" id="KW-0067">ATP-binding</keyword>
<keyword evidence="3" id="KW-0540">Nuclease</keyword>
<dbReference type="InterPro" id="IPR004473">
    <property type="entry name" value="Restrct_endonuc_typeI_HsdR"/>
</dbReference>
<comment type="function">
    <text evidence="10">Subunit R is required for both nuclease and ATPase activities, but not for modification.</text>
</comment>
<dbReference type="RefSeq" id="WP_036929061.1">
    <property type="nucleotide sequence ID" value="NZ_JRPQ01000178.1"/>
</dbReference>
<evidence type="ECO:0000256" key="5">
    <source>
        <dbReference type="ARBA" id="ARBA00022747"/>
    </source>
</evidence>
<keyword evidence="7 10" id="KW-0378">Hydrolase</keyword>
<dbReference type="CDD" id="cd18800">
    <property type="entry name" value="SF2_C_EcoR124I-like"/>
    <property type="match status" value="1"/>
</dbReference>
<dbReference type="InterPro" id="IPR051268">
    <property type="entry name" value="Type-I_R_enzyme_R_subunit"/>
</dbReference>
<keyword evidence="4 10" id="KW-0547">Nucleotide-binding</keyword>
<keyword evidence="12" id="KW-0347">Helicase</keyword>
<dbReference type="SMART" id="SM00487">
    <property type="entry name" value="DEXDc"/>
    <property type="match status" value="1"/>
</dbReference>
<comment type="catalytic activity">
    <reaction evidence="1 10">
        <text>Endonucleolytic cleavage of DNA to give random double-stranded fragments with terminal 5'-phosphates, ATP is simultaneously hydrolyzed.</text>
        <dbReference type="EC" id="3.1.21.3"/>
    </reaction>
</comment>
<evidence type="ECO:0000256" key="3">
    <source>
        <dbReference type="ARBA" id="ARBA00022722"/>
    </source>
</evidence>
<dbReference type="InterPro" id="IPR040980">
    <property type="entry name" value="SWI2_SNF2"/>
</dbReference>
<evidence type="ECO:0000256" key="1">
    <source>
        <dbReference type="ARBA" id="ARBA00000851"/>
    </source>
</evidence>
<evidence type="ECO:0000256" key="7">
    <source>
        <dbReference type="ARBA" id="ARBA00022801"/>
    </source>
</evidence>
<dbReference type="NCBIfam" id="TIGR00348">
    <property type="entry name" value="hsdR"/>
    <property type="match status" value="1"/>
</dbReference>
<dbReference type="Pfam" id="PF18766">
    <property type="entry name" value="SWI2_SNF2"/>
    <property type="match status" value="1"/>
</dbReference>
<dbReference type="EC" id="3.1.21.3" evidence="10"/>
<dbReference type="Gene3D" id="3.40.50.300">
    <property type="entry name" value="P-loop containing nucleotide triphosphate hydrolases"/>
    <property type="match status" value="2"/>
</dbReference>
<name>A0A098YRE3_9BACT</name>
<keyword evidence="6" id="KW-0255">Endonuclease</keyword>
<dbReference type="GO" id="GO:0005524">
    <property type="term" value="F:ATP binding"/>
    <property type="evidence" value="ECO:0007669"/>
    <property type="project" value="UniProtKB-KW"/>
</dbReference>
<proteinExistence type="inferred from homology"/>
<dbReference type="GO" id="GO:0009035">
    <property type="term" value="F:type I site-specific deoxyribonuclease activity"/>
    <property type="evidence" value="ECO:0007669"/>
    <property type="project" value="UniProtKB-EC"/>
</dbReference>
<dbReference type="Proteomes" id="UP000029723">
    <property type="component" value="Unassembled WGS sequence"/>
</dbReference>
<reference evidence="12 13" key="1">
    <citation type="submission" date="2014-07" db="EMBL/GenBank/DDBJ databases">
        <authorList>
            <person name="McCorrison J."/>
            <person name="Sanka R."/>
            <person name="Torralba M."/>
            <person name="Gillis M."/>
            <person name="Haft D.H."/>
            <person name="Methe B."/>
            <person name="Sutton G."/>
            <person name="Nelson K.E."/>
        </authorList>
    </citation>
    <scope>NUCLEOTIDE SEQUENCE [LARGE SCALE GENOMIC DNA]</scope>
    <source>
        <strain evidence="12 13">S9-PR14</strain>
    </source>
</reference>
<feature type="domain" description="Helicase ATP-binding" evidence="11">
    <location>
        <begin position="282"/>
        <end position="454"/>
    </location>
</feature>
<evidence type="ECO:0000313" key="12">
    <source>
        <dbReference type="EMBL" id="KGI21203.1"/>
    </source>
</evidence>
<dbReference type="InterPro" id="IPR007409">
    <property type="entry name" value="Restrct_endonuc_type1_HsdR_N"/>
</dbReference>
<dbReference type="Pfam" id="PF12008">
    <property type="entry name" value="EcoR124_C"/>
    <property type="match status" value="1"/>
</dbReference>
<organism evidence="12 13">
    <name type="scientific">Hoylesella timonensis S9-PR14</name>
    <dbReference type="NCBI Taxonomy" id="1401062"/>
    <lineage>
        <taxon>Bacteria</taxon>
        <taxon>Pseudomonadati</taxon>
        <taxon>Bacteroidota</taxon>
        <taxon>Bacteroidia</taxon>
        <taxon>Bacteroidales</taxon>
        <taxon>Prevotellaceae</taxon>
        <taxon>Hoylesella</taxon>
    </lineage>
</organism>
<dbReference type="Gene3D" id="3.90.1570.50">
    <property type="match status" value="1"/>
</dbReference>
<dbReference type="GO" id="GO:0003677">
    <property type="term" value="F:DNA binding"/>
    <property type="evidence" value="ECO:0007669"/>
    <property type="project" value="UniProtKB-KW"/>
</dbReference>
<accession>A0A098YRE3</accession>
<comment type="similarity">
    <text evidence="2 10">Belongs to the HsdR family.</text>
</comment>
<sequence>MKFEDEAKFEDALVAELIRNGWSENVLYYPTEKELIQNWADILFRNNSGKDRLNDQPLTEGEMRQIIERIEDLKTPVALNGFINGKTTNITRDNPNDPAHLGKEVSLSIYDRLEIAGGKSHYQIVRQPKFERGKRILPDRRGDLLLLINGMPVIHIELKSSKVPAIQAANQIAKYSHEGIFSKLFSLVQIFVAMNPEETLYFANPGQGGKFNRDYYFHWADPNNEPVNNWKEIASKLLSIPMAHRMIGFYTIADKSDGILKVLRSYQYYAANSISIAVAKNDWSTQEQKGGYVWHTTGSGKTMTSFKAAQLIAASGDADKVVFLVDRIELGNQSILHYRNFAGDSEDVRDTDNTGILIDNLKDSDTGSTLIVTSIQKMSRVNNREIGNRAMDLAMIQDKHIVFIVDECHRSTFGDMLITIKDTFPRALFFGFTGTPIKDENQKNMNTTQTVFGEALHQYLLADGIRDKNVLGFETKLEETYKQRDLRKAVALEQAKATTVEEAMADEKKKAVYLKFTQGSTVPMTGYKAADGSYIKGIEDYLPESQYDRDEHHRAVVGDIKDGWNTLSQCGKFHALLATRSISEAIEYYRLFREMMPKLNVTALFDPTIDNVDGAIYKEDGLVEILEGYNEMFGLVFTIPTHAQFKVDVSLRLAHKEPYNRIELEPKKQINLLIVVNQMLTGFDSKWINTLYIDKMMEYENIIQAFSRTNRLFGPNKPFGIIRYYRRPHTMKRNIDKAVEVYSDGKPVKLFADPLVYNLRKLNELFADIKFVFEHAGIADFIKLPDGDAERGQFAKLFRLLNEHLEAARIQGFRWNKRKYKLKTEDGKQTIIGVLIDELTFNTLVQRYRELQNSGGDGGGTIEDVPYDIDPYITEIDTGIIDAEYLNSRFEKYLKVLNGGTASEAERQSVLAELHKSFASLSQEEQRFAVIFLHDVENGSVNMESGKTFKNYIIEYQTKAQNDSIRKVSNDFGIDENLLREVMNAHVTRDNLNEYNRFANLIDTADVEKVKTFFEHQTGEALSIFRVKRILDEYMRKYILEG</sequence>
<dbReference type="GO" id="GO:0009307">
    <property type="term" value="P:DNA restriction-modification system"/>
    <property type="evidence" value="ECO:0007669"/>
    <property type="project" value="UniProtKB-KW"/>
</dbReference>
<keyword evidence="5 10" id="KW-0680">Restriction system</keyword>
<gene>
    <name evidence="12" type="ORF">HMPREF9304_11625</name>
</gene>
<protein>
    <recommendedName>
        <fullName evidence="10">Type I restriction enzyme endonuclease subunit</fullName>
        <shortName evidence="10">R protein</shortName>
        <ecNumber evidence="10">3.1.21.3</ecNumber>
    </recommendedName>
</protein>
<evidence type="ECO:0000256" key="2">
    <source>
        <dbReference type="ARBA" id="ARBA00008598"/>
    </source>
</evidence>
<dbReference type="Pfam" id="PF04313">
    <property type="entry name" value="HSDR_N"/>
    <property type="match status" value="1"/>
</dbReference>
<dbReference type="CDD" id="cd22332">
    <property type="entry name" value="HsdR_N"/>
    <property type="match status" value="1"/>
</dbReference>
<keyword evidence="9 10" id="KW-0238">DNA-binding</keyword>
<comment type="caution">
    <text evidence="12">The sequence shown here is derived from an EMBL/GenBank/DDBJ whole genome shotgun (WGS) entry which is preliminary data.</text>
</comment>
<dbReference type="OrthoDB" id="9758243at2"/>
<dbReference type="InterPro" id="IPR027417">
    <property type="entry name" value="P-loop_NTPase"/>
</dbReference>
<comment type="subunit">
    <text evidence="10">The type I restriction/modification system is composed of three polypeptides R, M and S.</text>
</comment>
<dbReference type="Pfam" id="PF22679">
    <property type="entry name" value="T1R_D3-like"/>
    <property type="match status" value="1"/>
</dbReference>
<evidence type="ECO:0000313" key="13">
    <source>
        <dbReference type="Proteomes" id="UP000029723"/>
    </source>
</evidence>
<dbReference type="PROSITE" id="PS51192">
    <property type="entry name" value="HELICASE_ATP_BIND_1"/>
    <property type="match status" value="1"/>
</dbReference>
<dbReference type="InterPro" id="IPR014001">
    <property type="entry name" value="Helicase_ATP-bd"/>
</dbReference>
<evidence type="ECO:0000256" key="10">
    <source>
        <dbReference type="RuleBase" id="RU364115"/>
    </source>
</evidence>
<evidence type="ECO:0000256" key="4">
    <source>
        <dbReference type="ARBA" id="ARBA00022741"/>
    </source>
</evidence>
<dbReference type="AlphaFoldDB" id="A0A098YRE3"/>
<dbReference type="InterPro" id="IPR055180">
    <property type="entry name" value="HsdR_RecA-like_helicase_dom_2"/>
</dbReference>
<dbReference type="SUPFAM" id="SSF52540">
    <property type="entry name" value="P-loop containing nucleoside triphosphate hydrolases"/>
    <property type="match status" value="2"/>
</dbReference>
<dbReference type="InterPro" id="IPR022625">
    <property type="entry name" value="TypeI_RM_Rsu_C"/>
</dbReference>
<dbReference type="PANTHER" id="PTHR30195">
    <property type="entry name" value="TYPE I SITE-SPECIFIC DEOXYRIBONUCLEASE PROTEIN SUBUNIT M AND R"/>
    <property type="match status" value="1"/>
</dbReference>
<dbReference type="GO" id="GO:0004386">
    <property type="term" value="F:helicase activity"/>
    <property type="evidence" value="ECO:0007669"/>
    <property type="project" value="UniProtKB-KW"/>
</dbReference>
<dbReference type="PANTHER" id="PTHR30195:SF16">
    <property type="entry name" value="TYPE I RESTRICTION ENZYME ENDONUCLEASE SUBUNIT"/>
    <property type="match status" value="1"/>
</dbReference>
<dbReference type="EMBL" id="JRPQ01000178">
    <property type="protein sequence ID" value="KGI21203.1"/>
    <property type="molecule type" value="Genomic_DNA"/>
</dbReference>
<evidence type="ECO:0000259" key="11">
    <source>
        <dbReference type="PROSITE" id="PS51192"/>
    </source>
</evidence>
<evidence type="ECO:0000256" key="9">
    <source>
        <dbReference type="ARBA" id="ARBA00023125"/>
    </source>
</evidence>
<evidence type="ECO:0000256" key="6">
    <source>
        <dbReference type="ARBA" id="ARBA00022759"/>
    </source>
</evidence>